<evidence type="ECO:0000256" key="1">
    <source>
        <dbReference type="SAM" id="MobiDB-lite"/>
    </source>
</evidence>
<dbReference type="EMBL" id="AMZH03015463">
    <property type="protein sequence ID" value="RRT46010.1"/>
    <property type="molecule type" value="Genomic_DNA"/>
</dbReference>
<protein>
    <submittedName>
        <fullName evidence="2">Uncharacterized protein</fullName>
    </submittedName>
</protein>
<reference evidence="2 3" key="1">
    <citation type="journal article" date="2014" name="Agronomy (Basel)">
        <title>A Draft Genome Sequence for Ensete ventricosum, the Drought-Tolerant Tree Against Hunger.</title>
        <authorList>
            <person name="Harrison J."/>
            <person name="Moore K.A."/>
            <person name="Paszkiewicz K."/>
            <person name="Jones T."/>
            <person name="Grant M."/>
            <person name="Ambacheew D."/>
            <person name="Muzemil S."/>
            <person name="Studholme D.J."/>
        </authorList>
    </citation>
    <scope>NUCLEOTIDE SEQUENCE [LARGE SCALE GENOMIC DNA]</scope>
</reference>
<name>A0A426Y325_ENSVE</name>
<sequence length="323" mass="34477">MSSGDRLTERMNSGTNPGDLAKRTNSGTNPEDLAERANSGTNPGDLAERVNSGTNPGDLAEGELVEMTSSDSSSSVRVISFLGSGGVSLGDPEASPSGMSSGPSSPVDARALRDLEVMNVDHDLDTAVTEGSLATIRERYSIPTEYGLHVPQSRQCPYSSDAPEMCISVDALKAGLRRGGYYLTARVDFRVSGAPSNNKGWKSRYLFVSGPVWGFRFDWSAHPIGNAPPYLSEEESNLVGRLKGILSSSCTIKEMPELWLVEAGLSSASRDRMDLDDLRGMPKVSGGKTSSVRATVPTQEVDVSPAREALKTSFKRPIDAPTE</sequence>
<proteinExistence type="predicted"/>
<feature type="region of interest" description="Disordered" evidence="1">
    <location>
        <begin position="1"/>
        <end position="73"/>
    </location>
</feature>
<evidence type="ECO:0000313" key="3">
    <source>
        <dbReference type="Proteomes" id="UP000287651"/>
    </source>
</evidence>
<gene>
    <name evidence="2" type="ORF">B296_00013189</name>
</gene>
<evidence type="ECO:0000313" key="2">
    <source>
        <dbReference type="EMBL" id="RRT46010.1"/>
    </source>
</evidence>
<comment type="caution">
    <text evidence="2">The sequence shown here is derived from an EMBL/GenBank/DDBJ whole genome shotgun (WGS) entry which is preliminary data.</text>
</comment>
<feature type="compositionally biased region" description="Polar residues" evidence="1">
    <location>
        <begin position="287"/>
        <end position="298"/>
    </location>
</feature>
<dbReference type="AlphaFoldDB" id="A0A426Y325"/>
<organism evidence="2 3">
    <name type="scientific">Ensete ventricosum</name>
    <name type="common">Abyssinian banana</name>
    <name type="synonym">Musa ensete</name>
    <dbReference type="NCBI Taxonomy" id="4639"/>
    <lineage>
        <taxon>Eukaryota</taxon>
        <taxon>Viridiplantae</taxon>
        <taxon>Streptophyta</taxon>
        <taxon>Embryophyta</taxon>
        <taxon>Tracheophyta</taxon>
        <taxon>Spermatophyta</taxon>
        <taxon>Magnoliopsida</taxon>
        <taxon>Liliopsida</taxon>
        <taxon>Zingiberales</taxon>
        <taxon>Musaceae</taxon>
        <taxon>Ensete</taxon>
    </lineage>
</organism>
<feature type="compositionally biased region" description="Polar residues" evidence="1">
    <location>
        <begin position="1"/>
        <end position="16"/>
    </location>
</feature>
<dbReference type="Proteomes" id="UP000287651">
    <property type="component" value="Unassembled WGS sequence"/>
</dbReference>
<feature type="region of interest" description="Disordered" evidence="1">
    <location>
        <begin position="278"/>
        <end position="323"/>
    </location>
</feature>
<accession>A0A426Y325</accession>